<keyword evidence="10 12" id="KW-0406">Ion transport</keyword>
<keyword evidence="7 13" id="KW-0812">Transmembrane</keyword>
<keyword evidence="11 12" id="KW-0472">Membrane</keyword>
<feature type="transmembrane region" description="Helical" evidence="13">
    <location>
        <begin position="276"/>
        <end position="295"/>
    </location>
</feature>
<feature type="transmembrane region" description="Helical" evidence="13">
    <location>
        <begin position="238"/>
        <end position="256"/>
    </location>
</feature>
<evidence type="ECO:0000256" key="7">
    <source>
        <dbReference type="ARBA" id="ARBA00022692"/>
    </source>
</evidence>
<dbReference type="Pfam" id="PF02386">
    <property type="entry name" value="TrkH"/>
    <property type="match status" value="1"/>
</dbReference>
<evidence type="ECO:0000256" key="8">
    <source>
        <dbReference type="ARBA" id="ARBA00022958"/>
    </source>
</evidence>
<reference evidence="14" key="1">
    <citation type="submission" date="2021-12" db="EMBL/GenBank/DDBJ databases">
        <authorList>
            <person name="Rodrigo-Torres L."/>
            <person name="Arahal R. D."/>
            <person name="Lucena T."/>
        </authorList>
    </citation>
    <scope>NUCLEOTIDE SEQUENCE</scope>
    <source>
        <strain evidence="14">CECT 8267</strain>
    </source>
</reference>
<feature type="transmembrane region" description="Helical" evidence="13">
    <location>
        <begin position="69"/>
        <end position="90"/>
    </location>
</feature>
<dbReference type="EMBL" id="CAKLPX010000004">
    <property type="protein sequence ID" value="CAH0993009.1"/>
    <property type="molecule type" value="Genomic_DNA"/>
</dbReference>
<feature type="transmembrane region" description="Helical" evidence="13">
    <location>
        <begin position="136"/>
        <end position="161"/>
    </location>
</feature>
<evidence type="ECO:0000256" key="2">
    <source>
        <dbReference type="ARBA" id="ARBA00009137"/>
    </source>
</evidence>
<keyword evidence="5 12" id="KW-0997">Cell inner membrane</keyword>
<evidence type="ECO:0000256" key="5">
    <source>
        <dbReference type="ARBA" id="ARBA00022519"/>
    </source>
</evidence>
<feature type="transmembrane region" description="Helical" evidence="13">
    <location>
        <begin position="12"/>
        <end position="31"/>
    </location>
</feature>
<proteinExistence type="inferred from homology"/>
<evidence type="ECO:0000256" key="9">
    <source>
        <dbReference type="ARBA" id="ARBA00022989"/>
    </source>
</evidence>
<keyword evidence="15" id="KW-1185">Reference proteome</keyword>
<evidence type="ECO:0000313" key="15">
    <source>
        <dbReference type="Proteomes" id="UP000838100"/>
    </source>
</evidence>
<feature type="transmembrane region" description="Helical" evidence="13">
    <location>
        <begin position="332"/>
        <end position="354"/>
    </location>
</feature>
<dbReference type="PANTHER" id="PTHR32024:SF2">
    <property type="entry name" value="TRK SYSTEM POTASSIUM UPTAKE PROTEIN TRKG-RELATED"/>
    <property type="match status" value="1"/>
</dbReference>
<dbReference type="NCBIfam" id="TIGR00933">
    <property type="entry name" value="2a38"/>
    <property type="match status" value="1"/>
</dbReference>
<keyword evidence="9 13" id="KW-1133">Transmembrane helix</keyword>
<evidence type="ECO:0000256" key="3">
    <source>
        <dbReference type="ARBA" id="ARBA00022448"/>
    </source>
</evidence>
<keyword evidence="8 12" id="KW-0630">Potassium</keyword>
<comment type="similarity">
    <text evidence="2 12">Belongs to the TrkH potassium transport family.</text>
</comment>
<dbReference type="InterPro" id="IPR004772">
    <property type="entry name" value="TrkH"/>
</dbReference>
<dbReference type="InterPro" id="IPR003445">
    <property type="entry name" value="Cat_transpt"/>
</dbReference>
<feature type="transmembrane region" description="Helical" evidence="13">
    <location>
        <begin position="37"/>
        <end position="57"/>
    </location>
</feature>
<dbReference type="PIRSF" id="PIRSF006247">
    <property type="entry name" value="TrkH"/>
    <property type="match status" value="1"/>
</dbReference>
<evidence type="ECO:0000256" key="12">
    <source>
        <dbReference type="PIRNR" id="PIRNR006247"/>
    </source>
</evidence>
<evidence type="ECO:0000256" key="13">
    <source>
        <dbReference type="SAM" id="Phobius"/>
    </source>
</evidence>
<dbReference type="RefSeq" id="WP_237445692.1">
    <property type="nucleotide sequence ID" value="NZ_CAKLPX010000004.1"/>
</dbReference>
<dbReference type="Proteomes" id="UP000838100">
    <property type="component" value="Unassembled WGS sequence"/>
</dbReference>
<sequence>MHLPTIFRTVGFLLMLFSLTMLLPAMVSLIYQDGAIYHFLNACLITFGIGAGIYLPLRHQKKDLRTRDGFLITALFWIVLGLFGALPLYLSDSPSLSVTDAVFESISGLTTTGATVITGLDELPKSILFYRQMLQWLGGIGIIVIAVAILPMLGIGGMQLYRAETPGPVKDNKLTPRITQTAKTLFLIYLYLTAACAISYWLAGMTLFDAVGHSFSTVAIGGFSTHDASMGYYANNPVILFIACVFMIIAGINFALHFGAFRGYSFSQYRQDPECWFYLCFLFGASIVVSLLLYFHHTYDFADSFLYGVFQVVSIATTTGFATTDFSAWPSLLPFLLLTFAFLGGCAGSTGGGIKMIRVLLIAKQGFRELRQLIHPNAVIPLKLGNRVMENKVIVAVWSFFSVYIMVFLMLMMALMLTGIDFITAYSAVAASINNLGPGLGTVSAHFGDLNHAAKWLLCLAMLLGRLEVFTLLVILTPAFWRR</sequence>
<evidence type="ECO:0000313" key="14">
    <source>
        <dbReference type="EMBL" id="CAH0993009.1"/>
    </source>
</evidence>
<protein>
    <recommendedName>
        <fullName evidence="12">Trk system potassium uptake protein</fullName>
    </recommendedName>
</protein>
<feature type="transmembrane region" description="Helical" evidence="13">
    <location>
        <begin position="457"/>
        <end position="481"/>
    </location>
</feature>
<organism evidence="14 15">
    <name type="scientific">Sinobacterium norvegicum</name>
    <dbReference type="NCBI Taxonomy" id="1641715"/>
    <lineage>
        <taxon>Bacteria</taxon>
        <taxon>Pseudomonadati</taxon>
        <taxon>Pseudomonadota</taxon>
        <taxon>Gammaproteobacteria</taxon>
        <taxon>Cellvibrionales</taxon>
        <taxon>Spongiibacteraceae</taxon>
        <taxon>Sinobacterium</taxon>
    </lineage>
</organism>
<evidence type="ECO:0000256" key="6">
    <source>
        <dbReference type="ARBA" id="ARBA00022538"/>
    </source>
</evidence>
<accession>A0ABN8ENV2</accession>
<keyword evidence="4 12" id="KW-1003">Cell membrane</keyword>
<feature type="transmembrane region" description="Helical" evidence="13">
    <location>
        <begin position="182"/>
        <end position="203"/>
    </location>
</feature>
<evidence type="ECO:0000256" key="1">
    <source>
        <dbReference type="ARBA" id="ARBA00004429"/>
    </source>
</evidence>
<gene>
    <name evidence="14" type="primary">trkH</name>
    <name evidence="14" type="ORF">SIN8267_03148</name>
</gene>
<name>A0ABN8ENV2_9GAMM</name>
<evidence type="ECO:0000256" key="10">
    <source>
        <dbReference type="ARBA" id="ARBA00023065"/>
    </source>
</evidence>
<comment type="subcellular location">
    <subcellularLocation>
        <location evidence="1 12">Cell inner membrane</location>
        <topology evidence="1 12">Multi-pass membrane protein</topology>
    </subcellularLocation>
</comment>
<comment type="function">
    <text evidence="12">Low-affinity potassium transport system. Interacts with Trk system potassium uptake protein TrkA.</text>
</comment>
<evidence type="ECO:0000256" key="4">
    <source>
        <dbReference type="ARBA" id="ARBA00022475"/>
    </source>
</evidence>
<feature type="transmembrane region" description="Helical" evidence="13">
    <location>
        <begin position="393"/>
        <end position="417"/>
    </location>
</feature>
<dbReference type="PANTHER" id="PTHR32024">
    <property type="entry name" value="TRK SYSTEM POTASSIUM UPTAKE PROTEIN TRKG-RELATED"/>
    <property type="match status" value="1"/>
</dbReference>
<keyword evidence="3 12" id="KW-0813">Transport</keyword>
<comment type="caution">
    <text evidence="14">The sequence shown here is derived from an EMBL/GenBank/DDBJ whole genome shotgun (WGS) entry which is preliminary data.</text>
</comment>
<keyword evidence="6 12" id="KW-0633">Potassium transport</keyword>
<evidence type="ECO:0000256" key="11">
    <source>
        <dbReference type="ARBA" id="ARBA00023136"/>
    </source>
</evidence>